<proteinExistence type="predicted"/>
<accession>A0A8J6Y7V5</accession>
<sequence>MKPAGRLVVFTILIPWLVLAALAAPYPVTMEPRLRLELQPVAVMSGNTRTFESRTLEIDPVVGGSIRLDLAWPLPDRASRIDLHFTGSPTGAGQVHDVRVQSSVTVPGSDPVLVDRQTALDEGSLRFLEIYAKGERHLTLALKVESILKPVVLKPTGRELPVNFRLEVSRVTEQGVVPLETDTLHTIIGQQVEYFFRRGRGGDLETVRLELTPLSIRGDMLEVQFKMQGEIRTAASPLFLSRKETLFTGRSTVNEFRATTGDPPLGYLFSVIPVF</sequence>
<dbReference type="EMBL" id="JACXWD010000014">
    <property type="protein sequence ID" value="MBD3867706.1"/>
    <property type="molecule type" value="Genomic_DNA"/>
</dbReference>
<dbReference type="Proteomes" id="UP000648239">
    <property type="component" value="Unassembled WGS sequence"/>
</dbReference>
<dbReference type="AlphaFoldDB" id="A0A8J6Y7V5"/>
<comment type="caution">
    <text evidence="1">The sequence shown here is derived from an EMBL/GenBank/DDBJ whole genome shotgun (WGS) entry which is preliminary data.</text>
</comment>
<organism evidence="1 2">
    <name type="scientific">Candidatus Polarisedimenticola svalbardensis</name>
    <dbReference type="NCBI Taxonomy" id="2886004"/>
    <lineage>
        <taxon>Bacteria</taxon>
        <taxon>Pseudomonadati</taxon>
        <taxon>Acidobacteriota</taxon>
        <taxon>Candidatus Polarisedimenticolia</taxon>
        <taxon>Candidatus Polarisedimenticolales</taxon>
        <taxon>Candidatus Polarisedimenticolaceae</taxon>
        <taxon>Candidatus Polarisedimenticola</taxon>
    </lineage>
</organism>
<reference evidence="1 2" key="1">
    <citation type="submission" date="2020-08" db="EMBL/GenBank/DDBJ databases">
        <title>Acidobacteriota in marine sediments use diverse sulfur dissimilation pathways.</title>
        <authorList>
            <person name="Wasmund K."/>
        </authorList>
    </citation>
    <scope>NUCLEOTIDE SEQUENCE [LARGE SCALE GENOMIC DNA]</scope>
    <source>
        <strain evidence="1">MAG AM4</strain>
    </source>
</reference>
<evidence type="ECO:0000313" key="2">
    <source>
        <dbReference type="Proteomes" id="UP000648239"/>
    </source>
</evidence>
<gene>
    <name evidence="1" type="ORF">IFK94_06250</name>
</gene>
<evidence type="ECO:0000313" key="1">
    <source>
        <dbReference type="EMBL" id="MBD3867706.1"/>
    </source>
</evidence>
<name>A0A8J6Y7V5_9BACT</name>
<protein>
    <submittedName>
        <fullName evidence="1">Uncharacterized protein</fullName>
    </submittedName>
</protein>